<evidence type="ECO:0000256" key="5">
    <source>
        <dbReference type="SAM" id="MobiDB-lite"/>
    </source>
</evidence>
<name>A0AAN7WIY0_9PEZI</name>
<evidence type="ECO:0000256" key="4">
    <source>
        <dbReference type="PROSITE-ProRule" id="PRU00228"/>
    </source>
</evidence>
<reference evidence="7" key="1">
    <citation type="submission" date="2023-08" db="EMBL/GenBank/DDBJ databases">
        <title>Black Yeasts Isolated from many extreme environments.</title>
        <authorList>
            <person name="Coleine C."/>
            <person name="Stajich J.E."/>
            <person name="Selbmann L."/>
        </authorList>
    </citation>
    <scope>NUCLEOTIDE SEQUENCE</scope>
    <source>
        <strain evidence="7">CCFEE 5810</strain>
    </source>
</reference>
<proteinExistence type="predicted"/>
<dbReference type="SUPFAM" id="SSF57850">
    <property type="entry name" value="RING/U-box"/>
    <property type="match status" value="2"/>
</dbReference>
<feature type="compositionally biased region" description="Basic and acidic residues" evidence="5">
    <location>
        <begin position="433"/>
        <end position="454"/>
    </location>
</feature>
<feature type="compositionally biased region" description="Pro residues" evidence="5">
    <location>
        <begin position="174"/>
        <end position="183"/>
    </location>
</feature>
<feature type="compositionally biased region" description="Polar residues" evidence="5">
    <location>
        <begin position="339"/>
        <end position="348"/>
    </location>
</feature>
<feature type="region of interest" description="Disordered" evidence="5">
    <location>
        <begin position="433"/>
        <end position="469"/>
    </location>
</feature>
<dbReference type="InterPro" id="IPR000433">
    <property type="entry name" value="Znf_ZZ"/>
</dbReference>
<dbReference type="GO" id="GO:0008270">
    <property type="term" value="F:zinc ion binding"/>
    <property type="evidence" value="ECO:0007669"/>
    <property type="project" value="UniProtKB-KW"/>
</dbReference>
<evidence type="ECO:0000313" key="8">
    <source>
        <dbReference type="Proteomes" id="UP001310594"/>
    </source>
</evidence>
<sequence>MLVDRVKDFNKAEEQIMELAHEVDLCSTLLDELRPRLNLPRGAYPKNLVSVAEVLITRMSETMDSIRKRVQAFDTSKANAAKYALFDAGTLRGHHGKLKGLQTDFMCLLCVFPAQSQVTAPAMGISGLAGLGSLEGTIQHIPIYSNSRDPSSGGPVTYQATLTLRPAPTQPAGIPSPPAPAPSGGPAQSAALAQQLQDLKRDKVARKKLANLTSSPFFQLGDIFGSKKSRRSQPVSPDPRSRHRMRTSDPEERAFMRKAADDETTEYYALDPSSDYMGPIESRSALGGDPSARKVDAMLDYLFEEDDNESYDISEDETLLKTYTGPDTTTGAPRAPPSVVTTDYSEVNSLDPEPRRRPSPYDTASPSRYEAQPERDGDSILLPFPPDIERIATCGSCEIKFTNSMVRFECDTCPDFTFCKTCYRTPVRKNAHEHQEFTRVDPGSKPRAPPHEELVPTSPSTHGRGPLQPRAKNFHCDGCRKPIPADMPRYECASCTDFDFCERCFHDPEQTMRHQHSKRYFVTRLPNRSRKE</sequence>
<dbReference type="AlphaFoldDB" id="A0AAN7WIY0"/>
<dbReference type="InterPro" id="IPR043145">
    <property type="entry name" value="Znf_ZZ_sf"/>
</dbReference>
<accession>A0AAN7WIY0</accession>
<dbReference type="CDD" id="cd02249">
    <property type="entry name" value="ZZ"/>
    <property type="match status" value="1"/>
</dbReference>
<feature type="region of interest" description="Disordered" evidence="5">
    <location>
        <begin position="223"/>
        <end position="291"/>
    </location>
</feature>
<feature type="region of interest" description="Disordered" evidence="5">
    <location>
        <begin position="321"/>
        <end position="380"/>
    </location>
</feature>
<evidence type="ECO:0000256" key="2">
    <source>
        <dbReference type="ARBA" id="ARBA00022771"/>
    </source>
</evidence>
<keyword evidence="3" id="KW-0862">Zinc</keyword>
<dbReference type="Gene3D" id="3.30.60.90">
    <property type="match status" value="2"/>
</dbReference>
<evidence type="ECO:0000313" key="7">
    <source>
        <dbReference type="EMBL" id="KAK5706476.1"/>
    </source>
</evidence>
<comment type="caution">
    <text evidence="7">The sequence shown here is derived from an EMBL/GenBank/DDBJ whole genome shotgun (WGS) entry which is preliminary data.</text>
</comment>
<evidence type="ECO:0000256" key="3">
    <source>
        <dbReference type="ARBA" id="ARBA00022833"/>
    </source>
</evidence>
<feature type="compositionally biased region" description="Basic and acidic residues" evidence="5">
    <location>
        <begin position="246"/>
        <end position="261"/>
    </location>
</feature>
<feature type="domain" description="ZZ-type" evidence="6">
    <location>
        <begin position="471"/>
        <end position="530"/>
    </location>
</feature>
<dbReference type="SMART" id="SM00291">
    <property type="entry name" value="ZnF_ZZ"/>
    <property type="match status" value="2"/>
</dbReference>
<dbReference type="PROSITE" id="PS50135">
    <property type="entry name" value="ZF_ZZ_2"/>
    <property type="match status" value="1"/>
</dbReference>
<evidence type="ECO:0000256" key="1">
    <source>
        <dbReference type="ARBA" id="ARBA00022723"/>
    </source>
</evidence>
<evidence type="ECO:0000259" key="6">
    <source>
        <dbReference type="PROSITE" id="PS50135"/>
    </source>
</evidence>
<gene>
    <name evidence="7" type="ORF">LTR97_001465</name>
</gene>
<dbReference type="Proteomes" id="UP001310594">
    <property type="component" value="Unassembled WGS sequence"/>
</dbReference>
<dbReference type="Pfam" id="PF00569">
    <property type="entry name" value="ZZ"/>
    <property type="match status" value="1"/>
</dbReference>
<dbReference type="EMBL" id="JAVRQU010000002">
    <property type="protein sequence ID" value="KAK5706476.1"/>
    <property type="molecule type" value="Genomic_DNA"/>
</dbReference>
<keyword evidence="1" id="KW-0479">Metal-binding</keyword>
<protein>
    <recommendedName>
        <fullName evidence="6">ZZ-type domain-containing protein</fullName>
    </recommendedName>
</protein>
<organism evidence="7 8">
    <name type="scientific">Elasticomyces elasticus</name>
    <dbReference type="NCBI Taxonomy" id="574655"/>
    <lineage>
        <taxon>Eukaryota</taxon>
        <taxon>Fungi</taxon>
        <taxon>Dikarya</taxon>
        <taxon>Ascomycota</taxon>
        <taxon>Pezizomycotina</taxon>
        <taxon>Dothideomycetes</taxon>
        <taxon>Dothideomycetidae</taxon>
        <taxon>Mycosphaerellales</taxon>
        <taxon>Teratosphaeriaceae</taxon>
        <taxon>Elasticomyces</taxon>
    </lineage>
</organism>
<keyword evidence="2 4" id="KW-0863">Zinc-finger</keyword>
<feature type="region of interest" description="Disordered" evidence="5">
    <location>
        <begin position="166"/>
        <end position="191"/>
    </location>
</feature>